<dbReference type="EMBL" id="JAAGWQ010000135">
    <property type="protein sequence ID" value="KAF5664289.1"/>
    <property type="molecule type" value="Genomic_DNA"/>
</dbReference>
<sequence>MQCVPLPKSPIHSNTEIRLFSDEGYDGKEFNTYPDRQGWSARPTEDWERLFNDPSPEFVALIERWVFFGFASHALSADASQLIEWKGNPKYPILSTKLLPSIQHRRQNTTQTQESFSAWRQGLRVHLLLCAVSSVTRLDTDTSRIRSLLDYIENCATFDLRRPSMVMATSLLIEVTGAPISLASMHEFNINVAFTWDGPLWKLLRKDGWCPSELSMVFPWSNTSSLWFLRHMKRPKSGEEHSMIHIRKYSEGVQESNTDSLCTASSCRYRRQTDESYERKHVKTCQGCDDVVAKPESLCSILSGRSIPLIAGSRDEEILFQSADAQSKYIAISHVWSDGLGNPSRNAIPTCQLLRLREIARAHHPTGLFWLDTICVPPDAAGLEEEQGIALGLMRKTYQDADAVVVLDSWVLEGSCKDKSDMENLHRIFYCAWNTRLWTFQEGALARTLLFQFRDGLYDVDQGIARLTISKSASIDFTIKPVLTRLHNQLRGFRTAGRTVDQQLKFISVSTAVRRTSVETDEALCLTALLDLDLDAIVHTEPQLRMQEFWRMLPSVPTCFVFCPYYKKMDVDRFRWAPRSLLEINASPGIHSSGLVTLDETGLCGIGTGLKLQLEDADLRSSINVSDEKQNWYLLNLNLAECPKARKVRHISDSPYEKEVINIMQVYDCRQVAIIFEEDFRGHSQTAGKEAGTGPLTSTVILLGIGEVSKERIIGRYICTGTIQEMASGDFADRAELLQSMFDENMTSLKAEDIENIDLHADNIGQNFETDVLGSLDQRDLKRLIKEGVVTARTGPNLAYDKATGHIISARGIKTKSDQKWCIS</sequence>
<dbReference type="PANTHER" id="PTHR39596">
    <property type="match status" value="1"/>
</dbReference>
<organism evidence="1 2">
    <name type="scientific">Fusarium heterosporum</name>
    <dbReference type="NCBI Taxonomy" id="42747"/>
    <lineage>
        <taxon>Eukaryota</taxon>
        <taxon>Fungi</taxon>
        <taxon>Dikarya</taxon>
        <taxon>Ascomycota</taxon>
        <taxon>Pezizomycotina</taxon>
        <taxon>Sordariomycetes</taxon>
        <taxon>Hypocreomycetidae</taxon>
        <taxon>Hypocreales</taxon>
        <taxon>Nectriaceae</taxon>
        <taxon>Fusarium</taxon>
        <taxon>Fusarium heterosporum species complex</taxon>
    </lineage>
</organism>
<protein>
    <submittedName>
        <fullName evidence="1">Heterokaryon incompatibility protein</fullName>
    </submittedName>
</protein>
<dbReference type="Proteomes" id="UP000567885">
    <property type="component" value="Unassembled WGS sequence"/>
</dbReference>
<reference evidence="1 2" key="1">
    <citation type="submission" date="2020-05" db="EMBL/GenBank/DDBJ databases">
        <title>Identification and distribution of gene clusters putatively required for synthesis of sphingolipid metabolism inhibitors in phylogenetically diverse species of the filamentous fungus Fusarium.</title>
        <authorList>
            <person name="Kim H.-S."/>
            <person name="Busman M."/>
            <person name="Brown D.W."/>
            <person name="Divon H."/>
            <person name="Uhlig S."/>
            <person name="Proctor R.H."/>
        </authorList>
    </citation>
    <scope>NUCLEOTIDE SEQUENCE [LARGE SCALE GENOMIC DNA]</scope>
    <source>
        <strain evidence="1 2">NRRL 20693</strain>
    </source>
</reference>
<dbReference type="OrthoDB" id="2426273at2759"/>
<name>A0A8H5T846_FUSHE</name>
<comment type="caution">
    <text evidence="1">The sequence shown here is derived from an EMBL/GenBank/DDBJ whole genome shotgun (WGS) entry which is preliminary data.</text>
</comment>
<gene>
    <name evidence="1" type="ORF">FHETE_7172</name>
</gene>
<evidence type="ECO:0000313" key="2">
    <source>
        <dbReference type="Proteomes" id="UP000567885"/>
    </source>
</evidence>
<accession>A0A8H5T846</accession>
<dbReference type="AlphaFoldDB" id="A0A8H5T846"/>
<proteinExistence type="predicted"/>
<evidence type="ECO:0000313" key="1">
    <source>
        <dbReference type="EMBL" id="KAF5664289.1"/>
    </source>
</evidence>
<dbReference type="PANTHER" id="PTHR39596:SF2">
    <property type="entry name" value="HET DOMAIN PROTEIN (AFU_ORTHOLOGUE AFUA_1G17550)-RELATED"/>
    <property type="match status" value="1"/>
</dbReference>
<keyword evidence="2" id="KW-1185">Reference proteome</keyword>